<proteinExistence type="predicted"/>
<reference evidence="2 3" key="1">
    <citation type="submission" date="2016-10" db="EMBL/GenBank/DDBJ databases">
        <authorList>
            <person name="de Groot N.N."/>
        </authorList>
    </citation>
    <scope>NUCLEOTIDE SEQUENCE [LARGE SCALE GENOMIC DNA]</scope>
    <source>
        <strain evidence="2 3">DSM 10317</strain>
    </source>
</reference>
<organism evidence="2 3">
    <name type="scientific">Pseudobutyrivibrio xylanivorans</name>
    <dbReference type="NCBI Taxonomy" id="185007"/>
    <lineage>
        <taxon>Bacteria</taxon>
        <taxon>Bacillati</taxon>
        <taxon>Bacillota</taxon>
        <taxon>Clostridia</taxon>
        <taxon>Lachnospirales</taxon>
        <taxon>Lachnospiraceae</taxon>
        <taxon>Pseudobutyrivibrio</taxon>
    </lineage>
</organism>
<feature type="transmembrane region" description="Helical" evidence="1">
    <location>
        <begin position="490"/>
        <end position="507"/>
    </location>
</feature>
<keyword evidence="1" id="KW-0812">Transmembrane</keyword>
<feature type="transmembrane region" description="Helical" evidence="1">
    <location>
        <begin position="389"/>
        <end position="415"/>
    </location>
</feature>
<dbReference type="Proteomes" id="UP000199428">
    <property type="component" value="Unassembled WGS sequence"/>
</dbReference>
<keyword evidence="1" id="KW-1133">Transmembrane helix</keyword>
<accession>A0A1G5S0W4</accession>
<sequence length="655" mass="73947">MTFSLGITFVFLLYSIFWIEIPGMLFSTMLLQRRFKFSTRLLAGFFIGFIYMAALYLIESLTGLTGIIMFAGPITSAIGIFCYFKNDRPSVFNASEHFRWTYVIIFAFIYIVSMLNFQFKYLFALSGASTQVYHDALFHTGNIVSLSRSFPNTDIRIEGLTFYYHYFYELIFAMCKHIFRIDAFRLYLNGNAIICAFPLTMALVTLGDRIRGVKEVTPLRYFFYCSGLLASGIAMLPLVVVGGRLPVSWLGNHIFSNINAMGLALALTILVIDVLAEIWYDKLAFTNLILLFILSVAATGFKGTTATMLVGITWSVFVIEWIITKNFHIQQLLYNVALTLGFILTYLTVTVGLHPSGANNRSMVVTAEGTLEAGRVGQLFTKLGLDYMAFPWVIIAVILSIICILGPCVITFVAFTVEKFSTLIKEGVIGDIFDWFAIGMVLMGVIGFSAVSVPGLSQGYFVITGAGLLFYCSVKYMIGHRMDFLYRVMHIWFAIGTVLLAVDVVYFCYADVKQNAVYKQEAGERADMVSAETMEAYDWIKENTPEDSVIAVDRLSEKQKDDYRSIFFYASAFAERQCYIEGYDYSDVAEDQVEAKLSMNEKFYSEDVLAVDAAFEVTGVDYLVVTKQEHPDYQVTSQNLKLVFNNSEVMIYKYD</sequence>
<evidence type="ECO:0000313" key="2">
    <source>
        <dbReference type="EMBL" id="SCZ79767.1"/>
    </source>
</evidence>
<feature type="transmembrane region" description="Helical" evidence="1">
    <location>
        <begin position="306"/>
        <end position="323"/>
    </location>
</feature>
<feature type="transmembrane region" description="Helical" evidence="1">
    <location>
        <begin position="254"/>
        <end position="276"/>
    </location>
</feature>
<evidence type="ECO:0000313" key="3">
    <source>
        <dbReference type="Proteomes" id="UP000199428"/>
    </source>
</evidence>
<feature type="transmembrane region" description="Helical" evidence="1">
    <location>
        <begin position="64"/>
        <end position="84"/>
    </location>
</feature>
<feature type="transmembrane region" description="Helical" evidence="1">
    <location>
        <begin position="186"/>
        <end position="207"/>
    </location>
</feature>
<feature type="transmembrane region" description="Helical" evidence="1">
    <location>
        <begin position="435"/>
        <end position="453"/>
    </location>
</feature>
<feature type="transmembrane region" description="Helical" evidence="1">
    <location>
        <begin position="332"/>
        <end position="353"/>
    </location>
</feature>
<feature type="transmembrane region" description="Helical" evidence="1">
    <location>
        <begin position="41"/>
        <end position="58"/>
    </location>
</feature>
<feature type="transmembrane region" description="Helical" evidence="1">
    <location>
        <begin position="100"/>
        <end position="119"/>
    </location>
</feature>
<gene>
    <name evidence="2" type="ORF">SAMN02910350_01955</name>
</gene>
<dbReference type="AlphaFoldDB" id="A0A1G5S0W4"/>
<feature type="transmembrane region" description="Helical" evidence="1">
    <location>
        <begin position="219"/>
        <end position="242"/>
    </location>
</feature>
<feature type="transmembrane region" description="Helical" evidence="1">
    <location>
        <begin position="283"/>
        <end position="300"/>
    </location>
</feature>
<name>A0A1G5S0W4_PSEXY</name>
<evidence type="ECO:0000256" key="1">
    <source>
        <dbReference type="SAM" id="Phobius"/>
    </source>
</evidence>
<protein>
    <submittedName>
        <fullName evidence="2">Uncharacterized protein</fullName>
    </submittedName>
</protein>
<dbReference type="EMBL" id="FMWK01000010">
    <property type="protein sequence ID" value="SCZ79767.1"/>
    <property type="molecule type" value="Genomic_DNA"/>
</dbReference>
<dbReference type="RefSeq" id="WP_090163128.1">
    <property type="nucleotide sequence ID" value="NZ_FMWK01000010.1"/>
</dbReference>
<keyword evidence="1" id="KW-0472">Membrane</keyword>
<feature type="transmembrane region" description="Helical" evidence="1">
    <location>
        <begin position="6"/>
        <end position="29"/>
    </location>
</feature>